<dbReference type="CDD" id="cd00207">
    <property type="entry name" value="fer2"/>
    <property type="match status" value="1"/>
</dbReference>
<dbReference type="GO" id="GO:0051537">
    <property type="term" value="F:2 iron, 2 sulfur cluster binding"/>
    <property type="evidence" value="ECO:0007669"/>
    <property type="project" value="UniProtKB-KW"/>
</dbReference>
<evidence type="ECO:0000313" key="7">
    <source>
        <dbReference type="EMBL" id="KIX12961.1"/>
    </source>
</evidence>
<name>A0A0D2JB74_9BACT</name>
<dbReference type="InterPro" id="IPR001041">
    <property type="entry name" value="2Fe-2S_ferredoxin-type"/>
</dbReference>
<keyword evidence="8" id="KW-1185">Reference proteome</keyword>
<dbReference type="Proteomes" id="UP000032233">
    <property type="component" value="Unassembled WGS sequence"/>
</dbReference>
<dbReference type="Pfam" id="PF01799">
    <property type="entry name" value="Fer2_2"/>
    <property type="match status" value="1"/>
</dbReference>
<dbReference type="EMBL" id="AZAC01000020">
    <property type="protein sequence ID" value="KIX12961.1"/>
    <property type="molecule type" value="Genomic_DNA"/>
</dbReference>
<dbReference type="PROSITE" id="PS00197">
    <property type="entry name" value="2FE2S_FER_1"/>
    <property type="match status" value="1"/>
</dbReference>
<dbReference type="Pfam" id="PF00111">
    <property type="entry name" value="Fer2"/>
    <property type="match status" value="1"/>
</dbReference>
<keyword evidence="3" id="KW-0560">Oxidoreductase</keyword>
<keyword evidence="5" id="KW-0411">Iron-sulfur</keyword>
<comment type="caution">
    <text evidence="7">The sequence shown here is derived from an EMBL/GenBank/DDBJ whole genome shotgun (WGS) entry which is preliminary data.</text>
</comment>
<evidence type="ECO:0000256" key="4">
    <source>
        <dbReference type="ARBA" id="ARBA00023004"/>
    </source>
</evidence>
<keyword evidence="2" id="KW-0479">Metal-binding</keyword>
<sequence>MFKLKVNGKVHQVDSSPETPLLWVLRDDLGFTSVKYGCGIGECGSCTVLINGKAERSCSITAESAQGLEITTIEGLPEDHPVKRAWIAEQVPQCGYCQPGMILQAVDVIKSNPKASKREMAQAMDDVMCRCGTHARVLKAMSIAAGKMGDKGGAT</sequence>
<dbReference type="OrthoDB" id="9775084at2"/>
<proteinExistence type="predicted"/>
<dbReference type="STRING" id="1429043.X474_16160"/>
<dbReference type="SUPFAM" id="SSF54292">
    <property type="entry name" value="2Fe-2S ferredoxin-like"/>
    <property type="match status" value="1"/>
</dbReference>
<evidence type="ECO:0000256" key="3">
    <source>
        <dbReference type="ARBA" id="ARBA00023002"/>
    </source>
</evidence>
<dbReference type="PANTHER" id="PTHR44379:SF2">
    <property type="entry name" value="BLR6218 PROTEIN"/>
    <property type="match status" value="1"/>
</dbReference>
<dbReference type="InterPro" id="IPR051452">
    <property type="entry name" value="Diverse_Oxidoreductases"/>
</dbReference>
<organism evidence="7 8">
    <name type="scientific">Dethiosulfatarculus sandiegensis</name>
    <dbReference type="NCBI Taxonomy" id="1429043"/>
    <lineage>
        <taxon>Bacteria</taxon>
        <taxon>Pseudomonadati</taxon>
        <taxon>Thermodesulfobacteriota</taxon>
        <taxon>Desulfarculia</taxon>
        <taxon>Desulfarculales</taxon>
        <taxon>Desulfarculaceae</taxon>
        <taxon>Dethiosulfatarculus</taxon>
    </lineage>
</organism>
<evidence type="ECO:0000313" key="8">
    <source>
        <dbReference type="Proteomes" id="UP000032233"/>
    </source>
</evidence>
<gene>
    <name evidence="7" type="ORF">X474_16160</name>
</gene>
<evidence type="ECO:0000256" key="5">
    <source>
        <dbReference type="ARBA" id="ARBA00023014"/>
    </source>
</evidence>
<keyword evidence="4" id="KW-0408">Iron</keyword>
<evidence type="ECO:0000256" key="2">
    <source>
        <dbReference type="ARBA" id="ARBA00022723"/>
    </source>
</evidence>
<feature type="domain" description="2Fe-2S ferredoxin-type" evidence="6">
    <location>
        <begin position="1"/>
        <end position="76"/>
    </location>
</feature>
<accession>A0A0D2JB74</accession>
<dbReference type="InParanoid" id="A0A0D2JB74"/>
<dbReference type="PATRIC" id="fig|1429043.3.peg.3422"/>
<evidence type="ECO:0000259" key="6">
    <source>
        <dbReference type="PROSITE" id="PS51085"/>
    </source>
</evidence>
<dbReference type="PANTHER" id="PTHR44379">
    <property type="entry name" value="OXIDOREDUCTASE WITH IRON-SULFUR SUBUNIT"/>
    <property type="match status" value="1"/>
</dbReference>
<dbReference type="InterPro" id="IPR012675">
    <property type="entry name" value="Beta-grasp_dom_sf"/>
</dbReference>
<protein>
    <submittedName>
        <fullName evidence="7">(2Fe-2S)-binding protein</fullName>
    </submittedName>
</protein>
<dbReference type="Gene3D" id="1.10.150.120">
    <property type="entry name" value="[2Fe-2S]-binding domain"/>
    <property type="match status" value="1"/>
</dbReference>
<dbReference type="InterPro" id="IPR036884">
    <property type="entry name" value="2Fe-2S-bd_dom_sf"/>
</dbReference>
<dbReference type="GO" id="GO:0046872">
    <property type="term" value="F:metal ion binding"/>
    <property type="evidence" value="ECO:0007669"/>
    <property type="project" value="UniProtKB-KW"/>
</dbReference>
<dbReference type="PROSITE" id="PS51085">
    <property type="entry name" value="2FE2S_FER_2"/>
    <property type="match status" value="1"/>
</dbReference>
<reference evidence="7 8" key="1">
    <citation type="submission" date="2013-11" db="EMBL/GenBank/DDBJ databases">
        <title>Metagenomic analysis of a methanogenic consortium involved in long chain n-alkane degradation.</title>
        <authorList>
            <person name="Davidova I.A."/>
            <person name="Callaghan A.V."/>
            <person name="Wawrik B."/>
            <person name="Pruitt S."/>
            <person name="Marks C."/>
            <person name="Duncan K.E."/>
            <person name="Suflita J.M."/>
        </authorList>
    </citation>
    <scope>NUCLEOTIDE SEQUENCE [LARGE SCALE GENOMIC DNA]</scope>
    <source>
        <strain evidence="7 8">SPR</strain>
    </source>
</reference>
<evidence type="ECO:0000256" key="1">
    <source>
        <dbReference type="ARBA" id="ARBA00022714"/>
    </source>
</evidence>
<dbReference type="SUPFAM" id="SSF47741">
    <property type="entry name" value="CO dehydrogenase ISP C-domain like"/>
    <property type="match status" value="1"/>
</dbReference>
<dbReference type="AlphaFoldDB" id="A0A0D2JB74"/>
<dbReference type="GO" id="GO:0016491">
    <property type="term" value="F:oxidoreductase activity"/>
    <property type="evidence" value="ECO:0007669"/>
    <property type="project" value="UniProtKB-KW"/>
</dbReference>
<keyword evidence="1" id="KW-0001">2Fe-2S</keyword>
<dbReference type="InterPro" id="IPR036010">
    <property type="entry name" value="2Fe-2S_ferredoxin-like_sf"/>
</dbReference>
<dbReference type="InterPro" id="IPR006058">
    <property type="entry name" value="2Fe2S_fd_BS"/>
</dbReference>
<dbReference type="InterPro" id="IPR002888">
    <property type="entry name" value="2Fe-2S-bd"/>
</dbReference>
<dbReference type="Gene3D" id="3.10.20.30">
    <property type="match status" value="1"/>
</dbReference>
<dbReference type="RefSeq" id="WP_044349914.1">
    <property type="nucleotide sequence ID" value="NZ_AZAC01000020.1"/>
</dbReference>